<dbReference type="AlphaFoldDB" id="A0A835QL27"/>
<keyword evidence="2" id="KW-1185">Reference proteome</keyword>
<evidence type="ECO:0000313" key="1">
    <source>
        <dbReference type="EMBL" id="KAG0470613.1"/>
    </source>
</evidence>
<gene>
    <name evidence="1" type="ORF">HPP92_017313</name>
</gene>
<sequence>MEGLEDPGSALALAMDLDDSDPVSILELDKPVADADFFNSFEDDFDDDDIN</sequence>
<name>A0A835QL27_VANPL</name>
<accession>A0A835QL27</accession>
<proteinExistence type="predicted"/>
<comment type="caution">
    <text evidence="1">The sequence shown here is derived from an EMBL/GenBank/DDBJ whole genome shotgun (WGS) entry which is preliminary data.</text>
</comment>
<reference evidence="1 2" key="1">
    <citation type="journal article" date="2020" name="Nat. Food">
        <title>A phased Vanilla planifolia genome enables genetic improvement of flavour and production.</title>
        <authorList>
            <person name="Hasing T."/>
            <person name="Tang H."/>
            <person name="Brym M."/>
            <person name="Khazi F."/>
            <person name="Huang T."/>
            <person name="Chambers A.H."/>
        </authorList>
    </citation>
    <scope>NUCLEOTIDE SEQUENCE [LARGE SCALE GENOMIC DNA]</scope>
    <source>
        <tissue evidence="1">Leaf</tissue>
    </source>
</reference>
<evidence type="ECO:0008006" key="3">
    <source>
        <dbReference type="Google" id="ProtNLM"/>
    </source>
</evidence>
<dbReference type="OrthoDB" id="1922221at2759"/>
<dbReference type="EMBL" id="JADCNL010000008">
    <property type="protein sequence ID" value="KAG0470613.1"/>
    <property type="molecule type" value="Genomic_DNA"/>
</dbReference>
<protein>
    <recommendedName>
        <fullName evidence="3">Small acidic protein 1</fullName>
    </recommendedName>
</protein>
<organism evidence="1 2">
    <name type="scientific">Vanilla planifolia</name>
    <name type="common">Vanilla</name>
    <dbReference type="NCBI Taxonomy" id="51239"/>
    <lineage>
        <taxon>Eukaryota</taxon>
        <taxon>Viridiplantae</taxon>
        <taxon>Streptophyta</taxon>
        <taxon>Embryophyta</taxon>
        <taxon>Tracheophyta</taxon>
        <taxon>Spermatophyta</taxon>
        <taxon>Magnoliopsida</taxon>
        <taxon>Liliopsida</taxon>
        <taxon>Asparagales</taxon>
        <taxon>Orchidaceae</taxon>
        <taxon>Vanilloideae</taxon>
        <taxon>Vanilleae</taxon>
        <taxon>Vanilla</taxon>
    </lineage>
</organism>
<dbReference type="Proteomes" id="UP000636800">
    <property type="component" value="Unassembled WGS sequence"/>
</dbReference>
<evidence type="ECO:0000313" key="2">
    <source>
        <dbReference type="Proteomes" id="UP000636800"/>
    </source>
</evidence>